<reference evidence="1" key="1">
    <citation type="submission" date="2025-08" db="UniProtKB">
        <authorList>
            <consortium name="Ensembl"/>
        </authorList>
    </citation>
    <scope>IDENTIFICATION</scope>
</reference>
<name>A0A670Y5R8_PSETE</name>
<dbReference type="GO" id="GO:0003874">
    <property type="term" value="F:6-pyruvoyltetrahydropterin synthase activity"/>
    <property type="evidence" value="ECO:0007669"/>
    <property type="project" value="InterPro"/>
</dbReference>
<dbReference type="PROSITE" id="PS00987">
    <property type="entry name" value="PTPS_1"/>
    <property type="match status" value="1"/>
</dbReference>
<evidence type="ECO:0008006" key="3">
    <source>
        <dbReference type="Google" id="ProtNLM"/>
    </source>
</evidence>
<dbReference type="SUPFAM" id="SSF55620">
    <property type="entry name" value="Tetrahydrobiopterin biosynthesis enzymes-like"/>
    <property type="match status" value="1"/>
</dbReference>
<proteinExistence type="predicted"/>
<dbReference type="GO" id="GO:0006729">
    <property type="term" value="P:tetrahydrobiopterin biosynthetic process"/>
    <property type="evidence" value="ECO:0007669"/>
    <property type="project" value="InterPro"/>
</dbReference>
<dbReference type="GeneTree" id="ENSGT01020000231542"/>
<reference evidence="1" key="2">
    <citation type="submission" date="2025-09" db="UniProtKB">
        <authorList>
            <consortium name="Ensembl"/>
        </authorList>
    </citation>
    <scope>IDENTIFICATION</scope>
</reference>
<dbReference type="Proteomes" id="UP000472273">
    <property type="component" value="Unplaced"/>
</dbReference>
<accession>A0A670Y5R8</accession>
<keyword evidence="2" id="KW-1185">Reference proteome</keyword>
<evidence type="ECO:0000313" key="1">
    <source>
        <dbReference type="Ensembl" id="ENSPTXP00000006353.1"/>
    </source>
</evidence>
<dbReference type="Ensembl" id="ENSPTXT00000006571.1">
    <property type="protein sequence ID" value="ENSPTXP00000006353.1"/>
    <property type="gene ID" value="ENSPTXG00000004660.1"/>
</dbReference>
<dbReference type="InterPro" id="IPR038418">
    <property type="entry name" value="6-PTP_synth/QueD_sf"/>
</dbReference>
<dbReference type="AlphaFoldDB" id="A0A670Y5R8"/>
<sequence>GSFMTGGLQLPEFVSRKPYTISDYNSSFRLLCSPFLSDEENRKLFGKCNNPNGHGHNYKGEKGAPPSLKPRETGCVCVGGGNLMPHHPQSDEPLGGKLTHPMKTASLGQTSCVHECAIIHFAHPLKPTSFYPLLSKHHQ</sequence>
<dbReference type="Gene3D" id="3.30.479.10">
    <property type="entry name" value="6-pyruvoyl tetrahydropterin synthase/QueD"/>
    <property type="match status" value="1"/>
</dbReference>
<organism evidence="1 2">
    <name type="scientific">Pseudonaja textilis</name>
    <name type="common">Eastern brown snake</name>
    <dbReference type="NCBI Taxonomy" id="8673"/>
    <lineage>
        <taxon>Eukaryota</taxon>
        <taxon>Metazoa</taxon>
        <taxon>Chordata</taxon>
        <taxon>Craniata</taxon>
        <taxon>Vertebrata</taxon>
        <taxon>Euteleostomi</taxon>
        <taxon>Lepidosauria</taxon>
        <taxon>Squamata</taxon>
        <taxon>Bifurcata</taxon>
        <taxon>Unidentata</taxon>
        <taxon>Episquamata</taxon>
        <taxon>Toxicofera</taxon>
        <taxon>Serpentes</taxon>
        <taxon>Colubroidea</taxon>
        <taxon>Elapidae</taxon>
        <taxon>Hydrophiinae</taxon>
        <taxon>Pseudonaja</taxon>
    </lineage>
</organism>
<protein>
    <recommendedName>
        <fullName evidence="3">6-pyruvoyltetrahydropterin synthase</fullName>
    </recommendedName>
</protein>
<dbReference type="InterPro" id="IPR022470">
    <property type="entry name" value="PTPS_Cys_AS"/>
</dbReference>
<evidence type="ECO:0000313" key="2">
    <source>
        <dbReference type="Proteomes" id="UP000472273"/>
    </source>
</evidence>